<evidence type="ECO:0000313" key="1">
    <source>
        <dbReference type="EMBL" id="SMC29299.1"/>
    </source>
</evidence>
<protein>
    <submittedName>
        <fullName evidence="1">Uncharacterized protein</fullName>
    </submittedName>
</protein>
<organism evidence="1 2">
    <name type="scientific">Clostridium acidisoli DSM 12555</name>
    <dbReference type="NCBI Taxonomy" id="1121291"/>
    <lineage>
        <taxon>Bacteria</taxon>
        <taxon>Bacillati</taxon>
        <taxon>Bacillota</taxon>
        <taxon>Clostridia</taxon>
        <taxon>Eubacteriales</taxon>
        <taxon>Clostridiaceae</taxon>
        <taxon>Clostridium</taxon>
    </lineage>
</organism>
<reference evidence="1 2" key="1">
    <citation type="submission" date="2017-04" db="EMBL/GenBank/DDBJ databases">
        <authorList>
            <person name="Afonso C.L."/>
            <person name="Miller P.J."/>
            <person name="Scott M.A."/>
            <person name="Spackman E."/>
            <person name="Goraichik I."/>
            <person name="Dimitrov K.M."/>
            <person name="Suarez D.L."/>
            <person name="Swayne D.E."/>
        </authorList>
    </citation>
    <scope>NUCLEOTIDE SEQUENCE [LARGE SCALE GENOMIC DNA]</scope>
    <source>
        <strain evidence="1 2">DSM 12555</strain>
    </source>
</reference>
<dbReference type="AlphaFoldDB" id="A0A1W1XZA2"/>
<sequence length="108" mass="12235">MKSFQELVKETLAIRDLEELEAAADLFQFGIEKGYYNKRQCDEFNNTYWKVKNKCLGYSVADVVKGNPLDIISIVTSAPNEIKDNNAELISYVNSRLKALKGKVTGLR</sequence>
<accession>A0A1W1XZA2</accession>
<name>A0A1W1XZA2_9CLOT</name>
<evidence type="ECO:0000313" key="2">
    <source>
        <dbReference type="Proteomes" id="UP000192468"/>
    </source>
</evidence>
<keyword evidence="2" id="KW-1185">Reference proteome</keyword>
<proteinExistence type="predicted"/>
<dbReference type="RefSeq" id="WP_084117809.1">
    <property type="nucleotide sequence ID" value="NZ_FWXH01000041.1"/>
</dbReference>
<dbReference type="OrthoDB" id="1930940at2"/>
<dbReference type="Proteomes" id="UP000192468">
    <property type="component" value="Unassembled WGS sequence"/>
</dbReference>
<gene>
    <name evidence="1" type="ORF">SAMN02745134_03839</name>
</gene>
<dbReference type="EMBL" id="FWXH01000041">
    <property type="protein sequence ID" value="SMC29299.1"/>
    <property type="molecule type" value="Genomic_DNA"/>
</dbReference>